<comment type="caution">
    <text evidence="2">The sequence shown here is derived from an EMBL/GenBank/DDBJ whole genome shotgun (WGS) entry which is preliminary data.</text>
</comment>
<organism evidence="2">
    <name type="scientific">Tanacetum cinerariifolium</name>
    <name type="common">Dalmatian daisy</name>
    <name type="synonym">Chrysanthemum cinerariifolium</name>
    <dbReference type="NCBI Taxonomy" id="118510"/>
    <lineage>
        <taxon>Eukaryota</taxon>
        <taxon>Viridiplantae</taxon>
        <taxon>Streptophyta</taxon>
        <taxon>Embryophyta</taxon>
        <taxon>Tracheophyta</taxon>
        <taxon>Spermatophyta</taxon>
        <taxon>Magnoliopsida</taxon>
        <taxon>eudicotyledons</taxon>
        <taxon>Gunneridae</taxon>
        <taxon>Pentapetalae</taxon>
        <taxon>asterids</taxon>
        <taxon>campanulids</taxon>
        <taxon>Asterales</taxon>
        <taxon>Asteraceae</taxon>
        <taxon>Asteroideae</taxon>
        <taxon>Anthemideae</taxon>
        <taxon>Anthemidinae</taxon>
        <taxon>Tanacetum</taxon>
    </lineage>
</organism>
<reference evidence="2" key="1">
    <citation type="journal article" date="2019" name="Sci. Rep.">
        <title>Draft genome of Tanacetum cinerariifolium, the natural source of mosquito coil.</title>
        <authorList>
            <person name="Yamashiro T."/>
            <person name="Shiraishi A."/>
            <person name="Satake H."/>
            <person name="Nakayama K."/>
        </authorList>
    </citation>
    <scope>NUCLEOTIDE SEQUENCE</scope>
</reference>
<proteinExistence type="predicted"/>
<protein>
    <submittedName>
        <fullName evidence="2">Uncharacterized protein</fullName>
    </submittedName>
</protein>
<feature type="compositionally biased region" description="Basic and acidic residues" evidence="1">
    <location>
        <begin position="18"/>
        <end position="50"/>
    </location>
</feature>
<sequence length="74" mass="8215">AALPLPPLPLPLHMPPPGDRRDDIPKTEMLPHRGTDGRDSLSDGRHETRDGRHACRVVNTAWAAEESWTARRGC</sequence>
<feature type="non-terminal residue" evidence="2">
    <location>
        <position position="1"/>
    </location>
</feature>
<feature type="compositionally biased region" description="Pro residues" evidence="1">
    <location>
        <begin position="1"/>
        <end position="17"/>
    </location>
</feature>
<name>A0A699W3F3_TANCI</name>
<dbReference type="EMBL" id="BKCJ011505437">
    <property type="protein sequence ID" value="GFD38764.1"/>
    <property type="molecule type" value="Genomic_DNA"/>
</dbReference>
<accession>A0A699W3F3</accession>
<dbReference type="AlphaFoldDB" id="A0A699W3F3"/>
<feature type="region of interest" description="Disordered" evidence="1">
    <location>
        <begin position="1"/>
        <end position="50"/>
    </location>
</feature>
<gene>
    <name evidence="2" type="ORF">Tci_910733</name>
</gene>
<evidence type="ECO:0000256" key="1">
    <source>
        <dbReference type="SAM" id="MobiDB-lite"/>
    </source>
</evidence>
<evidence type="ECO:0000313" key="2">
    <source>
        <dbReference type="EMBL" id="GFD38764.1"/>
    </source>
</evidence>